<gene>
    <name evidence="2" type="ORF">DO021_16700</name>
    <name evidence="1" type="ORF">EYB58_18285</name>
</gene>
<dbReference type="EMBL" id="QLNI01000036">
    <property type="protein sequence ID" value="RAM00900.1"/>
    <property type="molecule type" value="Genomic_DNA"/>
</dbReference>
<dbReference type="Proteomes" id="UP000293902">
    <property type="component" value="Chromosome"/>
</dbReference>
<dbReference type="OrthoDB" id="5418191at2"/>
<organism evidence="2 3">
    <name type="scientific">Desulfobacter hydrogenophilus</name>
    <dbReference type="NCBI Taxonomy" id="2291"/>
    <lineage>
        <taxon>Bacteria</taxon>
        <taxon>Pseudomonadati</taxon>
        <taxon>Thermodesulfobacteriota</taxon>
        <taxon>Desulfobacteria</taxon>
        <taxon>Desulfobacterales</taxon>
        <taxon>Desulfobacteraceae</taxon>
        <taxon>Desulfobacter</taxon>
    </lineage>
</organism>
<dbReference type="Proteomes" id="UP000248798">
    <property type="component" value="Unassembled WGS sequence"/>
</dbReference>
<proteinExistence type="predicted"/>
<protein>
    <submittedName>
        <fullName evidence="2">Uncharacterized protein</fullName>
    </submittedName>
</protein>
<sequence length="149" mass="17609">MSSASVRYFIITDESEILRVSINKFKRLLEATSEEKLERFAGKRVRAAEICVKIEHRKPIEVIRAIYYYLHFNEKGILDKEYLIKSRDIVFAAGEISSIFIEKEQGNVINAQQEFAKRQRDHAVWWKPNMQLERNILDASIDEFKCKRL</sequence>
<dbReference type="AlphaFoldDB" id="A0A328FB42"/>
<name>A0A328FB42_9BACT</name>
<evidence type="ECO:0000313" key="4">
    <source>
        <dbReference type="Proteomes" id="UP000293902"/>
    </source>
</evidence>
<evidence type="ECO:0000313" key="1">
    <source>
        <dbReference type="EMBL" id="QBH14697.1"/>
    </source>
</evidence>
<reference evidence="1 4" key="2">
    <citation type="submission" date="2019-02" db="EMBL/GenBank/DDBJ databases">
        <title>Complete genome sequence of Desulfobacter hydrogenophilus AcRS1.</title>
        <authorList>
            <person name="Marietou A."/>
            <person name="Lund M.B."/>
            <person name="Marshall I.P.G."/>
            <person name="Schreiber L."/>
            <person name="Jorgensen B."/>
        </authorList>
    </citation>
    <scope>NUCLEOTIDE SEQUENCE [LARGE SCALE GENOMIC DNA]</scope>
    <source>
        <strain evidence="1 4">AcRS1</strain>
    </source>
</reference>
<keyword evidence="4" id="KW-1185">Reference proteome</keyword>
<evidence type="ECO:0000313" key="3">
    <source>
        <dbReference type="Proteomes" id="UP000248798"/>
    </source>
</evidence>
<dbReference type="RefSeq" id="WP_111958739.1">
    <property type="nucleotide sequence ID" value="NZ_CP036313.1"/>
</dbReference>
<reference evidence="2 3" key="1">
    <citation type="submission" date="2018-06" db="EMBL/GenBank/DDBJ databases">
        <title>Complete Genome Sequence of Desulfobacter hydrogenophilus (DSM3380).</title>
        <authorList>
            <person name="Marietou A."/>
            <person name="Schreiber L."/>
            <person name="Marshall I."/>
            <person name="Jorgensen B."/>
        </authorList>
    </citation>
    <scope>NUCLEOTIDE SEQUENCE [LARGE SCALE GENOMIC DNA]</scope>
    <source>
        <strain evidence="2 3">DSM 3380</strain>
    </source>
</reference>
<accession>A0A328FB42</accession>
<evidence type="ECO:0000313" key="2">
    <source>
        <dbReference type="EMBL" id="RAM00900.1"/>
    </source>
</evidence>
<dbReference type="EMBL" id="CP036313">
    <property type="protein sequence ID" value="QBH14697.1"/>
    <property type="molecule type" value="Genomic_DNA"/>
</dbReference>